<evidence type="ECO:0000256" key="5">
    <source>
        <dbReference type="ARBA" id="ARBA00022741"/>
    </source>
</evidence>
<reference evidence="11 12" key="1">
    <citation type="submission" date="2018-08" db="EMBL/GenBank/DDBJ databases">
        <title>Jishengella sp. nov., isolated from a root of Azadirachta indica A. Juss. var. siamensis Valenton.</title>
        <authorList>
            <person name="Kuncharoen N."/>
            <person name="Tanasupawat S."/>
            <person name="Kudo T."/>
            <person name="Ohkuma M."/>
        </authorList>
    </citation>
    <scope>NUCLEOTIDE SEQUENCE [LARGE SCALE GENOMIC DNA]</scope>
    <source>
        <strain evidence="11 12">AZ1-13</strain>
    </source>
</reference>
<gene>
    <name evidence="11" type="primary">eccB</name>
    <name evidence="11" type="ORF">D2L64_23935</name>
</gene>
<dbReference type="GO" id="GO:0005576">
    <property type="term" value="C:extracellular region"/>
    <property type="evidence" value="ECO:0007669"/>
    <property type="project" value="TreeGrafter"/>
</dbReference>
<proteinExistence type="inferred from homology"/>
<comment type="similarity">
    <text evidence="2">Belongs to the EccB family.</text>
</comment>
<dbReference type="InterPro" id="IPR042485">
    <property type="entry name" value="T7SS_EccB_R3"/>
</dbReference>
<comment type="subcellular location">
    <subcellularLocation>
        <location evidence="1">Cell membrane</location>
        <topology evidence="1">Single-pass membrane protein</topology>
    </subcellularLocation>
</comment>
<dbReference type="GO" id="GO:0005524">
    <property type="term" value="F:ATP binding"/>
    <property type="evidence" value="ECO:0007669"/>
    <property type="project" value="UniProtKB-KW"/>
</dbReference>
<name>A0A418MNY2_9ACTN</name>
<evidence type="ECO:0000256" key="1">
    <source>
        <dbReference type="ARBA" id="ARBA00004162"/>
    </source>
</evidence>
<dbReference type="OrthoDB" id="3847604at2"/>
<keyword evidence="5" id="KW-0547">Nucleotide-binding</keyword>
<sequence>MQSRRDQVQAQSYVLGRLTSALVAGDPERSENPHRRTLVGVVCGVLIAGLLVAGFGVYGYLRPGGSSAWRKPGTLVLEKETGSRYVYAGGQLRPVLNYASVRLLFGEDPPRVSVSSRSLTTVTRGLPVGIAAAPDALPPADGLADASWTSCAVGPAGADERSGLFLTVSATRTGEPLGERAVVVRPDSGAADRAGHLIWQGHRYRLGASWMARVFGYDGPTEQVDPRWLDLVPAGAGIDPVEVSGLGDPGPRVQGRDTRIGQLFVVRLAGAEDRYYVLLPDGLSPLTATGYAIVAADPRTAQAYPGETVTPIQVGPAALAQVPVSQLRLFPDAVPAVPPPVGVATDGRTWCVRQDPTGVVEVVADLPQVGGLLPADPAGADSAESVRMAPAAGGLVRSGRPGQAAGGPMYLVTDAGLRYPVPSAEAAEALGYQPSGAVVVAPEWLRLLPEGPALDPALIRGS</sequence>
<dbReference type="Gene3D" id="2.40.50.910">
    <property type="entry name" value="Type VII secretion system EccB, repeat 3 domain"/>
    <property type="match status" value="1"/>
</dbReference>
<evidence type="ECO:0000313" key="11">
    <source>
        <dbReference type="EMBL" id="RIV33195.1"/>
    </source>
</evidence>
<dbReference type="PANTHER" id="PTHR40765:SF2">
    <property type="entry name" value="ESX-2 SECRETION SYSTEM ATPASE ECCB2"/>
    <property type="match status" value="1"/>
</dbReference>
<evidence type="ECO:0000256" key="7">
    <source>
        <dbReference type="ARBA" id="ARBA00022840"/>
    </source>
</evidence>
<keyword evidence="6" id="KW-0378">Hydrolase</keyword>
<dbReference type="Gene3D" id="3.30.2390.20">
    <property type="entry name" value="Type VII secretion system EccB, repeat 1 domain"/>
    <property type="match status" value="1"/>
</dbReference>
<keyword evidence="12" id="KW-1185">Reference proteome</keyword>
<evidence type="ECO:0000256" key="4">
    <source>
        <dbReference type="ARBA" id="ARBA00022692"/>
    </source>
</evidence>
<feature type="transmembrane region" description="Helical" evidence="10">
    <location>
        <begin position="38"/>
        <end position="61"/>
    </location>
</feature>
<keyword evidence="7" id="KW-0067">ATP-binding</keyword>
<organism evidence="11 12">
    <name type="scientific">Micromonospora radicis</name>
    <dbReference type="NCBI Taxonomy" id="1894971"/>
    <lineage>
        <taxon>Bacteria</taxon>
        <taxon>Bacillati</taxon>
        <taxon>Actinomycetota</taxon>
        <taxon>Actinomycetes</taxon>
        <taxon>Micromonosporales</taxon>
        <taxon>Micromonosporaceae</taxon>
        <taxon>Micromonospora</taxon>
    </lineage>
</organism>
<dbReference type="GO" id="GO:0016787">
    <property type="term" value="F:hydrolase activity"/>
    <property type="evidence" value="ECO:0007669"/>
    <property type="project" value="UniProtKB-KW"/>
</dbReference>
<dbReference type="InterPro" id="IPR007795">
    <property type="entry name" value="T7SS_EccB"/>
</dbReference>
<keyword evidence="9 10" id="KW-0472">Membrane</keyword>
<evidence type="ECO:0000256" key="3">
    <source>
        <dbReference type="ARBA" id="ARBA00022475"/>
    </source>
</evidence>
<evidence type="ECO:0000256" key="8">
    <source>
        <dbReference type="ARBA" id="ARBA00022989"/>
    </source>
</evidence>
<keyword evidence="8 10" id="KW-1133">Transmembrane helix</keyword>
<evidence type="ECO:0000256" key="10">
    <source>
        <dbReference type="SAM" id="Phobius"/>
    </source>
</evidence>
<dbReference type="AlphaFoldDB" id="A0A418MNY2"/>
<dbReference type="NCBIfam" id="TIGR03919">
    <property type="entry name" value="T7SS_EccB"/>
    <property type="match status" value="1"/>
</dbReference>
<keyword evidence="3" id="KW-1003">Cell membrane</keyword>
<dbReference type="InterPro" id="IPR044857">
    <property type="entry name" value="T7SS_EccB_R1"/>
</dbReference>
<dbReference type="Proteomes" id="UP000283832">
    <property type="component" value="Unassembled WGS sequence"/>
</dbReference>
<dbReference type="RefSeq" id="WP_119579462.1">
    <property type="nucleotide sequence ID" value="NZ_QXEC01000032.1"/>
</dbReference>
<evidence type="ECO:0000256" key="2">
    <source>
        <dbReference type="ARBA" id="ARBA00008149"/>
    </source>
</evidence>
<dbReference type="Pfam" id="PF05108">
    <property type="entry name" value="T7SS_ESX1_EccB"/>
    <property type="match status" value="1"/>
</dbReference>
<dbReference type="GO" id="GO:0005886">
    <property type="term" value="C:plasma membrane"/>
    <property type="evidence" value="ECO:0007669"/>
    <property type="project" value="UniProtKB-SubCell"/>
</dbReference>
<keyword evidence="4 10" id="KW-0812">Transmembrane</keyword>
<evidence type="ECO:0000256" key="9">
    <source>
        <dbReference type="ARBA" id="ARBA00023136"/>
    </source>
</evidence>
<dbReference type="EMBL" id="QXEC01000032">
    <property type="protein sequence ID" value="RIV33195.1"/>
    <property type="molecule type" value="Genomic_DNA"/>
</dbReference>
<accession>A0A418MNY2</accession>
<evidence type="ECO:0000256" key="6">
    <source>
        <dbReference type="ARBA" id="ARBA00022801"/>
    </source>
</evidence>
<dbReference type="PANTHER" id="PTHR40765">
    <property type="entry name" value="ESX-2 SECRETION SYSTEM ATPASE ECCB2"/>
    <property type="match status" value="1"/>
</dbReference>
<comment type="caution">
    <text evidence="11">The sequence shown here is derived from an EMBL/GenBank/DDBJ whole genome shotgun (WGS) entry which is preliminary data.</text>
</comment>
<protein>
    <submittedName>
        <fullName evidence="11">Type VII secretion protein EccB</fullName>
    </submittedName>
</protein>
<evidence type="ECO:0000313" key="12">
    <source>
        <dbReference type="Proteomes" id="UP000283832"/>
    </source>
</evidence>